<gene>
    <name evidence="9" type="ORF">JOC74_004684</name>
</gene>
<dbReference type="Proteomes" id="UP000674416">
    <property type="component" value="Unassembled WGS sequence"/>
</dbReference>
<comment type="subcellular location">
    <subcellularLocation>
        <location evidence="1">Cell membrane</location>
        <topology evidence="1">Multi-pass membrane protein</topology>
    </subcellularLocation>
</comment>
<evidence type="ECO:0000256" key="1">
    <source>
        <dbReference type="ARBA" id="ARBA00004651"/>
    </source>
</evidence>
<dbReference type="RefSeq" id="WP_225970271.1">
    <property type="nucleotide sequence ID" value="NZ_JAFDST010000009.1"/>
</dbReference>
<keyword evidence="3 6" id="KW-0812">Transmembrane</keyword>
<keyword evidence="5 6" id="KW-0472">Membrane</keyword>
<name>A0ABS4D3E6_9BACI</name>
<keyword evidence="7" id="KW-0732">Signal</keyword>
<keyword evidence="2" id="KW-0813">Transport</keyword>
<proteinExistence type="predicted"/>
<dbReference type="Gene3D" id="1.20.1250.20">
    <property type="entry name" value="MFS general substrate transporter like domains"/>
    <property type="match status" value="1"/>
</dbReference>
<organism evidence="9 10">
    <name type="scientific">Bacillus capparidis</name>
    <dbReference type="NCBI Taxonomy" id="1840411"/>
    <lineage>
        <taxon>Bacteria</taxon>
        <taxon>Bacillati</taxon>
        <taxon>Bacillota</taxon>
        <taxon>Bacilli</taxon>
        <taxon>Bacillales</taxon>
        <taxon>Bacillaceae</taxon>
        <taxon>Bacillus</taxon>
    </lineage>
</organism>
<feature type="chain" id="PRO_5045323754" evidence="7">
    <location>
        <begin position="18"/>
        <end position="107"/>
    </location>
</feature>
<dbReference type="InterPro" id="IPR020846">
    <property type="entry name" value="MFS_dom"/>
</dbReference>
<evidence type="ECO:0000256" key="3">
    <source>
        <dbReference type="ARBA" id="ARBA00022692"/>
    </source>
</evidence>
<evidence type="ECO:0000256" key="4">
    <source>
        <dbReference type="ARBA" id="ARBA00022989"/>
    </source>
</evidence>
<feature type="transmembrane region" description="Helical" evidence="6">
    <location>
        <begin position="66"/>
        <end position="87"/>
    </location>
</feature>
<dbReference type="EMBL" id="JAFDST010000009">
    <property type="protein sequence ID" value="MBP1084128.1"/>
    <property type="molecule type" value="Genomic_DNA"/>
</dbReference>
<reference evidence="9 10" key="1">
    <citation type="submission" date="2021-01" db="EMBL/GenBank/DDBJ databases">
        <title>Genomic Encyclopedia of Type Strains, Phase IV (KMG-IV): sequencing the most valuable type-strain genomes for metagenomic binning, comparative biology and taxonomic classification.</title>
        <authorList>
            <person name="Goeker M."/>
        </authorList>
    </citation>
    <scope>NUCLEOTIDE SEQUENCE [LARGE SCALE GENOMIC DNA]</scope>
    <source>
        <strain evidence="9 10">DSM 103394</strain>
    </source>
</reference>
<dbReference type="InterPro" id="IPR036259">
    <property type="entry name" value="MFS_trans_sf"/>
</dbReference>
<protein>
    <submittedName>
        <fullName evidence="9">MFS family permease</fullName>
    </submittedName>
</protein>
<accession>A0ABS4D3E6</accession>
<evidence type="ECO:0000259" key="8">
    <source>
        <dbReference type="PROSITE" id="PS50850"/>
    </source>
</evidence>
<evidence type="ECO:0000256" key="2">
    <source>
        <dbReference type="ARBA" id="ARBA00022448"/>
    </source>
</evidence>
<comment type="caution">
    <text evidence="9">The sequence shown here is derived from an EMBL/GenBank/DDBJ whole genome shotgun (WGS) entry which is preliminary data.</text>
</comment>
<dbReference type="PROSITE" id="PS50850">
    <property type="entry name" value="MFS"/>
    <property type="match status" value="1"/>
</dbReference>
<dbReference type="SUPFAM" id="SSF103473">
    <property type="entry name" value="MFS general substrate transporter"/>
    <property type="match status" value="1"/>
</dbReference>
<keyword evidence="4 6" id="KW-1133">Transmembrane helix</keyword>
<evidence type="ECO:0000256" key="7">
    <source>
        <dbReference type="SAM" id="SignalP"/>
    </source>
</evidence>
<feature type="domain" description="Major facilitator superfamily (MFS) profile" evidence="8">
    <location>
        <begin position="1"/>
        <end position="92"/>
    </location>
</feature>
<evidence type="ECO:0000313" key="9">
    <source>
        <dbReference type="EMBL" id="MBP1084128.1"/>
    </source>
</evidence>
<evidence type="ECO:0000313" key="10">
    <source>
        <dbReference type="Proteomes" id="UP000674416"/>
    </source>
</evidence>
<evidence type="ECO:0000256" key="5">
    <source>
        <dbReference type="ARBA" id="ARBA00023136"/>
    </source>
</evidence>
<sequence>MLSIALLSVSYAGLTTAACAIWSLPGDVAPPNMTSIAGGLQNCVSNIGGILGPIVTGFIITSTHSFIPALLVSGAVTLAGALTYLFWLGKVEPIIPGVDSPSSQLSL</sequence>
<feature type="signal peptide" evidence="7">
    <location>
        <begin position="1"/>
        <end position="17"/>
    </location>
</feature>
<evidence type="ECO:0000256" key="6">
    <source>
        <dbReference type="SAM" id="Phobius"/>
    </source>
</evidence>
<keyword evidence="10" id="KW-1185">Reference proteome</keyword>